<dbReference type="AlphaFoldDB" id="A0A550CGR7"/>
<dbReference type="EMBL" id="VDMD01000008">
    <property type="protein sequence ID" value="TRM63886.1"/>
    <property type="molecule type" value="Genomic_DNA"/>
</dbReference>
<sequence length="249" mass="27479">MCLAVAEALEGSILSSIFSFISPSRVWYTGSYSARLPPAEAVVRAHDASPIFLTKSMLYTYRAACRSPQILVGSRQLSYDPCSRDLIWPAMAQVRCIDLRLPSALPYGSQTTTMVRPVSDGGLSTQFTFFSSSGLRPQRFSTNGLAISSIAAISMTVSHRSHRTFRRTLKRPPHVSHYLEEVHRTSEASASSATARRDNYINTIRCGSDIGLCCRSAEFAQPSAWTEVARLLAPPWAGDRGRYHLKADQ</sequence>
<protein>
    <submittedName>
        <fullName evidence="1">Uncharacterized protein</fullName>
    </submittedName>
</protein>
<keyword evidence="2" id="KW-1185">Reference proteome</keyword>
<reference evidence="1 2" key="1">
    <citation type="journal article" date="2019" name="New Phytol.">
        <title>Comparative genomics reveals unique wood-decay strategies and fruiting body development in the Schizophyllaceae.</title>
        <authorList>
            <person name="Almasi E."/>
            <person name="Sahu N."/>
            <person name="Krizsan K."/>
            <person name="Balint B."/>
            <person name="Kovacs G.M."/>
            <person name="Kiss B."/>
            <person name="Cseklye J."/>
            <person name="Drula E."/>
            <person name="Henrissat B."/>
            <person name="Nagy I."/>
            <person name="Chovatia M."/>
            <person name="Adam C."/>
            <person name="LaButti K."/>
            <person name="Lipzen A."/>
            <person name="Riley R."/>
            <person name="Grigoriev I.V."/>
            <person name="Nagy L.G."/>
        </authorList>
    </citation>
    <scope>NUCLEOTIDE SEQUENCE [LARGE SCALE GENOMIC DNA]</scope>
    <source>
        <strain evidence="1 2">NL-1724</strain>
    </source>
</reference>
<evidence type="ECO:0000313" key="2">
    <source>
        <dbReference type="Proteomes" id="UP000320762"/>
    </source>
</evidence>
<organism evidence="1 2">
    <name type="scientific">Schizophyllum amplum</name>
    <dbReference type="NCBI Taxonomy" id="97359"/>
    <lineage>
        <taxon>Eukaryota</taxon>
        <taxon>Fungi</taxon>
        <taxon>Dikarya</taxon>
        <taxon>Basidiomycota</taxon>
        <taxon>Agaricomycotina</taxon>
        <taxon>Agaricomycetes</taxon>
        <taxon>Agaricomycetidae</taxon>
        <taxon>Agaricales</taxon>
        <taxon>Schizophyllaceae</taxon>
        <taxon>Schizophyllum</taxon>
    </lineage>
</organism>
<gene>
    <name evidence="1" type="ORF">BD626DRAFT_583179</name>
</gene>
<accession>A0A550CGR7</accession>
<comment type="caution">
    <text evidence="1">The sequence shown here is derived from an EMBL/GenBank/DDBJ whole genome shotgun (WGS) entry which is preliminary data.</text>
</comment>
<dbReference type="Proteomes" id="UP000320762">
    <property type="component" value="Unassembled WGS sequence"/>
</dbReference>
<evidence type="ECO:0000313" key="1">
    <source>
        <dbReference type="EMBL" id="TRM63886.1"/>
    </source>
</evidence>
<proteinExistence type="predicted"/>
<name>A0A550CGR7_9AGAR</name>